<dbReference type="SUPFAM" id="SSF53448">
    <property type="entry name" value="Nucleotide-diphospho-sugar transferases"/>
    <property type="match status" value="1"/>
</dbReference>
<protein>
    <submittedName>
        <fullName evidence="1">Glycosyltransferase family 8 protein</fullName>
    </submittedName>
</protein>
<dbReference type="EMBL" id="KL584750">
    <property type="protein sequence ID" value="KEQ99587.1"/>
    <property type="molecule type" value="Genomic_DNA"/>
</dbReference>
<dbReference type="InterPro" id="IPR002495">
    <property type="entry name" value="Glyco_trans_8"/>
</dbReference>
<dbReference type="STRING" id="1043005.A0A074YZM3"/>
<organism evidence="1 2">
    <name type="scientific">Aureobasidium subglaciale (strain EXF-2481)</name>
    <name type="common">Aureobasidium pullulans var. subglaciale</name>
    <dbReference type="NCBI Taxonomy" id="1043005"/>
    <lineage>
        <taxon>Eukaryota</taxon>
        <taxon>Fungi</taxon>
        <taxon>Dikarya</taxon>
        <taxon>Ascomycota</taxon>
        <taxon>Pezizomycotina</taxon>
        <taxon>Dothideomycetes</taxon>
        <taxon>Dothideomycetidae</taxon>
        <taxon>Dothideales</taxon>
        <taxon>Saccotheciaceae</taxon>
        <taxon>Aureobasidium</taxon>
    </lineage>
</organism>
<dbReference type="InterPro" id="IPR050587">
    <property type="entry name" value="GNT1/Glycosyltrans_8"/>
</dbReference>
<dbReference type="GO" id="GO:0016757">
    <property type="term" value="F:glycosyltransferase activity"/>
    <property type="evidence" value="ECO:0007669"/>
    <property type="project" value="InterPro"/>
</dbReference>
<proteinExistence type="predicted"/>
<dbReference type="InterPro" id="IPR029044">
    <property type="entry name" value="Nucleotide-diphossugar_trans"/>
</dbReference>
<name>A0A074YZM3_AURSE</name>
<keyword evidence="2" id="KW-1185">Reference proteome</keyword>
<dbReference type="PANTHER" id="PTHR11183">
    <property type="entry name" value="GLYCOGENIN SUBFAMILY MEMBER"/>
    <property type="match status" value="1"/>
</dbReference>
<dbReference type="AlphaFoldDB" id="A0A074YZM3"/>
<dbReference type="InParanoid" id="A0A074YZM3"/>
<gene>
    <name evidence="1" type="ORF">AUEXF2481DRAFT_25479</name>
</gene>
<dbReference type="OrthoDB" id="2014201at2759"/>
<dbReference type="Gene3D" id="3.90.550.10">
    <property type="entry name" value="Spore Coat Polysaccharide Biosynthesis Protein SpsA, Chain A"/>
    <property type="match status" value="1"/>
</dbReference>
<dbReference type="GeneID" id="25363008"/>
<reference evidence="1 2" key="1">
    <citation type="journal article" date="2014" name="BMC Genomics">
        <title>Genome sequencing of four Aureobasidium pullulans varieties: biotechnological potential, stress tolerance, and description of new species.</title>
        <authorList>
            <person name="Gostin Ar C."/>
            <person name="Ohm R.A."/>
            <person name="Kogej T."/>
            <person name="Sonjak S."/>
            <person name="Turk M."/>
            <person name="Zajc J."/>
            <person name="Zalar P."/>
            <person name="Grube M."/>
            <person name="Sun H."/>
            <person name="Han J."/>
            <person name="Sharma A."/>
            <person name="Chiniquy J."/>
            <person name="Ngan C.Y."/>
            <person name="Lipzen A."/>
            <person name="Barry K."/>
            <person name="Grigoriev I.V."/>
            <person name="Gunde-Cimerman N."/>
        </authorList>
    </citation>
    <scope>NUCLEOTIDE SEQUENCE [LARGE SCALE GENOMIC DNA]</scope>
    <source>
        <strain evidence="1 2">EXF-2481</strain>
    </source>
</reference>
<dbReference type="Pfam" id="PF01501">
    <property type="entry name" value="Glyco_transf_8"/>
    <property type="match status" value="1"/>
</dbReference>
<sequence>MAIYKLRIFVIAAAVATSILLLFGAYTQGVTPNNVGHMAKNIVSHVPGTGSSDTRKLAYMTLLTATMNAPEDPAQDHYFMATRILGYQLLHQPSTKTQKKIPFVVLVTKDVKQDRRDLLTGDGATVLQVENVDVDTTWIVGEMPQWKDLMTKLRAWELVKYDLVAFLDGDFILNRCMDGIFDDPAATTPATLVISNGSPADEGALPETYVLATVAEANPIHNYPPLAGQGDYKDPNYFNAGFFVFRPDLTLFNHFKTILSLPHRFDPKYMEQNLLNYAFRRGAQMPWIEMDGSWHIRFPNVRDKEAGVASMHDKWWSAHMDKNLQPFYDSVRWRMEGYYEVSEVRKELTKE</sequence>
<evidence type="ECO:0000313" key="2">
    <source>
        <dbReference type="Proteomes" id="UP000030641"/>
    </source>
</evidence>
<dbReference type="Proteomes" id="UP000030641">
    <property type="component" value="Unassembled WGS sequence"/>
</dbReference>
<accession>A0A074YZM3</accession>
<dbReference type="OMA" id="WVEMALP"/>
<evidence type="ECO:0000313" key="1">
    <source>
        <dbReference type="EMBL" id="KEQ99587.1"/>
    </source>
</evidence>
<dbReference type="RefSeq" id="XP_013348012.1">
    <property type="nucleotide sequence ID" value="XM_013492558.1"/>
</dbReference>
<dbReference type="HOGENOM" id="CLU_048469_0_1_1"/>
<keyword evidence="1" id="KW-0808">Transferase</keyword>